<dbReference type="InterPro" id="IPR025619">
    <property type="entry name" value="YlzJ"/>
</dbReference>
<comment type="caution">
    <text evidence="1">The sequence shown here is derived from an EMBL/GenBank/DDBJ whole genome shotgun (WGS) entry which is preliminary data.</text>
</comment>
<dbReference type="STRING" id="157838.AN964_14450"/>
<dbReference type="Pfam" id="PF14035">
    <property type="entry name" value="YlzJ"/>
    <property type="match status" value="1"/>
</dbReference>
<protein>
    <submittedName>
        <fullName evidence="1">Ribonuclease</fullName>
    </submittedName>
</protein>
<accession>A0A0Q3WZ31</accession>
<organism evidence="1 2">
    <name type="scientific">Heyndrickxia shackletonii</name>
    <dbReference type="NCBI Taxonomy" id="157838"/>
    <lineage>
        <taxon>Bacteria</taxon>
        <taxon>Bacillati</taxon>
        <taxon>Bacillota</taxon>
        <taxon>Bacilli</taxon>
        <taxon>Bacillales</taxon>
        <taxon>Bacillaceae</taxon>
        <taxon>Heyndrickxia</taxon>
    </lineage>
</organism>
<dbReference type="AlphaFoldDB" id="A0A0Q3WZ31"/>
<dbReference type="Proteomes" id="UP000051888">
    <property type="component" value="Unassembled WGS sequence"/>
</dbReference>
<reference evidence="1 2" key="1">
    <citation type="submission" date="2015-09" db="EMBL/GenBank/DDBJ databases">
        <title>Genome sequencing project for genomic taxonomy and phylogenomics of Bacillus-like bacteria.</title>
        <authorList>
            <person name="Liu B."/>
            <person name="Wang J."/>
            <person name="Zhu Y."/>
            <person name="Liu G."/>
            <person name="Chen Q."/>
            <person name="Chen Z."/>
            <person name="Lan J."/>
            <person name="Che J."/>
            <person name="Ge C."/>
            <person name="Shi H."/>
            <person name="Pan Z."/>
            <person name="Liu X."/>
        </authorList>
    </citation>
    <scope>NUCLEOTIDE SEQUENCE [LARGE SCALE GENOMIC DNA]</scope>
    <source>
        <strain evidence="1 2">LMG 18435</strain>
    </source>
</reference>
<dbReference type="PATRIC" id="fig|157838.3.peg.3214"/>
<dbReference type="EMBL" id="LJJC01000004">
    <property type="protein sequence ID" value="KQL54578.1"/>
    <property type="molecule type" value="Genomic_DNA"/>
</dbReference>
<sequence length="66" mass="7537">MILYTTVPQELIFPTDTSAYSRQEFITYNGIPMIVEKVEDGKRVIRILSTDPADYLENSIMPGQII</sequence>
<dbReference type="OrthoDB" id="1683573at2"/>
<gene>
    <name evidence="1" type="ORF">AN964_14450</name>
</gene>
<evidence type="ECO:0000313" key="1">
    <source>
        <dbReference type="EMBL" id="KQL54578.1"/>
    </source>
</evidence>
<keyword evidence="2" id="KW-1185">Reference proteome</keyword>
<dbReference type="RefSeq" id="WP_055740355.1">
    <property type="nucleotide sequence ID" value="NZ_JAAIWL010000003.1"/>
</dbReference>
<proteinExistence type="predicted"/>
<evidence type="ECO:0000313" key="2">
    <source>
        <dbReference type="Proteomes" id="UP000051888"/>
    </source>
</evidence>
<name>A0A0Q3WZ31_9BACI</name>